<reference evidence="1 2" key="1">
    <citation type="submission" date="2022-11" db="EMBL/GenBank/DDBJ databases">
        <title>Complete Genome Sequences of three Polynucleobacter sp. Subcluster PnecC Strains KF022, KF023, and KF032 Isolated from a Shallow Eutrophic Lake in Japan.</title>
        <authorList>
            <person name="Ogata Y."/>
            <person name="Watanabe K."/>
            <person name="Takemine S."/>
            <person name="Shindo C."/>
            <person name="Kurokawa R."/>
            <person name="Suda W."/>
        </authorList>
    </citation>
    <scope>NUCLEOTIDE SEQUENCE [LARGE SCALE GENOMIC DNA]</scope>
    <source>
        <strain evidence="1 2">KF032</strain>
    </source>
</reference>
<proteinExistence type="predicted"/>
<name>A0ABM8CPF5_9BURK</name>
<gene>
    <name evidence="1" type="ORF">PKF032_16530</name>
</gene>
<protein>
    <submittedName>
        <fullName evidence="1">Uncharacterized protein</fullName>
    </submittedName>
</protein>
<accession>A0ABM8CPF5</accession>
<dbReference type="RefSeq" id="WP_281745090.1">
    <property type="nucleotide sequence ID" value="NZ_AP026974.1"/>
</dbReference>
<evidence type="ECO:0000313" key="1">
    <source>
        <dbReference type="EMBL" id="BDT79765.1"/>
    </source>
</evidence>
<sequence>MPKKINPNSPDNLLGPWFNKIEEYETNANLIGSEQEYILARGSLSHLLDFADQHNKLTQMYNWLLTNEGSDFLETHSRSSQFVFFEFKDLSFDISWNNFISSDDVDTVLELKEWIEFYQCTLPSYLTLK</sequence>
<dbReference type="EMBL" id="AP026974">
    <property type="protein sequence ID" value="BDT79765.1"/>
    <property type="molecule type" value="Genomic_DNA"/>
</dbReference>
<organism evidence="1 2">
    <name type="scientific">Polynucleobacter yangtzensis</name>
    <dbReference type="NCBI Taxonomy" id="1743159"/>
    <lineage>
        <taxon>Bacteria</taxon>
        <taxon>Pseudomonadati</taxon>
        <taxon>Pseudomonadota</taxon>
        <taxon>Betaproteobacteria</taxon>
        <taxon>Burkholderiales</taxon>
        <taxon>Burkholderiaceae</taxon>
        <taxon>Polynucleobacter</taxon>
    </lineage>
</organism>
<keyword evidence="2" id="KW-1185">Reference proteome</keyword>
<dbReference type="Proteomes" id="UP001211204">
    <property type="component" value="Chromosome"/>
</dbReference>
<evidence type="ECO:0000313" key="2">
    <source>
        <dbReference type="Proteomes" id="UP001211204"/>
    </source>
</evidence>